<sequence length="57" mass="6529">MDAVEFILSFGNKFGVDVSNFDAEKYFKPDGYNSFEKDYQKLTISNLLESIEKGILL</sequence>
<organism evidence="1 2">
    <name type="scientific">Zhouia amylolytica AD3</name>
    <dbReference type="NCBI Taxonomy" id="1286632"/>
    <lineage>
        <taxon>Bacteria</taxon>
        <taxon>Pseudomonadati</taxon>
        <taxon>Bacteroidota</taxon>
        <taxon>Flavobacteriia</taxon>
        <taxon>Flavobacteriales</taxon>
        <taxon>Flavobacteriaceae</taxon>
        <taxon>Zhouia</taxon>
    </lineage>
</organism>
<name>W2UN84_9FLAO</name>
<gene>
    <name evidence="1" type="ORF">P278_20940</name>
</gene>
<dbReference type="AlphaFoldDB" id="W2UN84"/>
<evidence type="ECO:0000313" key="1">
    <source>
        <dbReference type="EMBL" id="ETN94936.1"/>
    </source>
</evidence>
<proteinExistence type="predicted"/>
<accession>W2UN84</accession>
<protein>
    <submittedName>
        <fullName evidence="1">Uncharacterized protein</fullName>
    </submittedName>
</protein>
<keyword evidence="2" id="KW-1185">Reference proteome</keyword>
<evidence type="ECO:0000313" key="2">
    <source>
        <dbReference type="Proteomes" id="UP000018850"/>
    </source>
</evidence>
<reference evidence="1 2" key="2">
    <citation type="journal article" date="2016" name="Genome Announc.">
        <title>Draft Genome Sequence of Zhouia amylolytica AD3, Isolated from Tidal Flat Sediment.</title>
        <authorList>
            <person name="Jia B."/>
            <person name="Jin H.M."/>
            <person name="Lee H.J."/>
            <person name="Jeon C.O."/>
        </authorList>
    </citation>
    <scope>NUCLEOTIDE SEQUENCE [LARGE SCALE GENOMIC DNA]</scope>
    <source>
        <strain evidence="1 2">AD3</strain>
    </source>
</reference>
<reference evidence="2" key="1">
    <citation type="submission" date="2013-11" db="EMBL/GenBank/DDBJ databases">
        <title>Draft genome sequence from a member of Zhouia, isolated tidal flat.</title>
        <authorList>
            <person name="Jin H."/>
            <person name="Jeon C.O."/>
        </authorList>
    </citation>
    <scope>NUCLEOTIDE SEQUENCE [LARGE SCALE GENOMIC DNA]</scope>
    <source>
        <strain evidence="2">AD3</strain>
    </source>
</reference>
<comment type="caution">
    <text evidence="1">The sequence shown here is derived from an EMBL/GenBank/DDBJ whole genome shotgun (WGS) entry which is preliminary data.</text>
</comment>
<dbReference type="EMBL" id="AYXY01000022">
    <property type="protein sequence ID" value="ETN94936.1"/>
    <property type="molecule type" value="Genomic_DNA"/>
</dbReference>
<dbReference type="Proteomes" id="UP000018850">
    <property type="component" value="Unassembled WGS sequence"/>
</dbReference>